<keyword evidence="14" id="KW-1185">Reference proteome</keyword>
<gene>
    <name evidence="13" type="ORF">B7463_g4952</name>
</gene>
<dbReference type="GO" id="GO:0000724">
    <property type="term" value="P:double-strand break repair via homologous recombination"/>
    <property type="evidence" value="ECO:0007669"/>
    <property type="project" value="TreeGrafter"/>
</dbReference>
<dbReference type="InterPro" id="IPR036322">
    <property type="entry name" value="WD40_repeat_dom_sf"/>
</dbReference>
<feature type="repeat" description="WD" evidence="10">
    <location>
        <begin position="1259"/>
        <end position="1300"/>
    </location>
</feature>
<dbReference type="OrthoDB" id="2421129at2759"/>
<dbReference type="Pfam" id="PF11816">
    <property type="entry name" value="DUF3337"/>
    <property type="match status" value="1"/>
</dbReference>
<dbReference type="PROSITE" id="PS50082">
    <property type="entry name" value="WD_REPEATS_2"/>
    <property type="match status" value="4"/>
</dbReference>
<feature type="domain" description="Ubiquitin-like protease family profile" evidence="12">
    <location>
        <begin position="918"/>
        <end position="1094"/>
    </location>
</feature>
<dbReference type="GO" id="GO:0008234">
    <property type="term" value="F:cysteine-type peptidase activity"/>
    <property type="evidence" value="ECO:0007669"/>
    <property type="project" value="InterPro"/>
</dbReference>
<dbReference type="PROSITE" id="PS50294">
    <property type="entry name" value="WD_REPEATS_REGION"/>
    <property type="match status" value="3"/>
</dbReference>
<organism evidence="13 14">
    <name type="scientific">Scytalidium lignicola</name>
    <name type="common">Hyphomycete</name>
    <dbReference type="NCBI Taxonomy" id="5539"/>
    <lineage>
        <taxon>Eukaryota</taxon>
        <taxon>Fungi</taxon>
        <taxon>Dikarya</taxon>
        <taxon>Ascomycota</taxon>
        <taxon>Pezizomycotina</taxon>
        <taxon>Leotiomycetes</taxon>
        <taxon>Leotiomycetes incertae sedis</taxon>
        <taxon>Scytalidium</taxon>
    </lineage>
</organism>
<feature type="region of interest" description="Disordered" evidence="11">
    <location>
        <begin position="771"/>
        <end position="823"/>
    </location>
</feature>
<dbReference type="CDD" id="cd17041">
    <property type="entry name" value="Ubl_WDR48"/>
    <property type="match status" value="1"/>
</dbReference>
<dbReference type="Gene3D" id="3.30.9.10">
    <property type="entry name" value="D-Amino Acid Oxidase, subunit A, domain 2"/>
    <property type="match status" value="1"/>
</dbReference>
<feature type="compositionally biased region" description="Basic and acidic residues" evidence="11">
    <location>
        <begin position="1863"/>
        <end position="1885"/>
    </location>
</feature>
<keyword evidence="3 10" id="KW-0853">WD repeat</keyword>
<dbReference type="Proteomes" id="UP000258309">
    <property type="component" value="Unassembled WGS sequence"/>
</dbReference>
<feature type="non-terminal residue" evidence="13">
    <location>
        <position position="2148"/>
    </location>
</feature>
<feature type="region of interest" description="Disordered" evidence="11">
    <location>
        <begin position="676"/>
        <end position="710"/>
    </location>
</feature>
<dbReference type="SUPFAM" id="SSF54001">
    <property type="entry name" value="Cysteine proteinases"/>
    <property type="match status" value="1"/>
</dbReference>
<dbReference type="InterPro" id="IPR038220">
    <property type="entry name" value="PHOX_C_sf"/>
</dbReference>
<dbReference type="InterPro" id="IPR002938">
    <property type="entry name" value="FAD-bd"/>
</dbReference>
<dbReference type="CDD" id="cd02979">
    <property type="entry name" value="PHOX_C"/>
    <property type="match status" value="1"/>
</dbReference>
<feature type="region of interest" description="Disordered" evidence="11">
    <location>
        <begin position="1798"/>
        <end position="1934"/>
    </location>
</feature>
<dbReference type="GO" id="GO:0016491">
    <property type="term" value="F:oxidoreductase activity"/>
    <property type="evidence" value="ECO:0007669"/>
    <property type="project" value="UniProtKB-KW"/>
</dbReference>
<evidence type="ECO:0000313" key="14">
    <source>
        <dbReference type="Proteomes" id="UP000258309"/>
    </source>
</evidence>
<evidence type="ECO:0000256" key="10">
    <source>
        <dbReference type="PROSITE-ProRule" id="PRU00221"/>
    </source>
</evidence>
<dbReference type="Gene3D" id="3.40.395.10">
    <property type="entry name" value="Adenoviral Proteinase, Chain A"/>
    <property type="match status" value="1"/>
</dbReference>
<evidence type="ECO:0000256" key="6">
    <source>
        <dbReference type="ARBA" id="ARBA00022737"/>
    </source>
</evidence>
<evidence type="ECO:0000256" key="9">
    <source>
        <dbReference type="ARBA" id="ARBA00023002"/>
    </source>
</evidence>
<feature type="repeat" description="WD" evidence="10">
    <location>
        <begin position="1191"/>
        <end position="1224"/>
    </location>
</feature>
<dbReference type="InterPro" id="IPR012941">
    <property type="entry name" value="Phe_hydrox_C_dim_dom"/>
</dbReference>
<dbReference type="Pfam" id="PF02902">
    <property type="entry name" value="Peptidase_C48"/>
    <property type="match status" value="1"/>
</dbReference>
<comment type="similarity">
    <text evidence="2">Belongs to the PheA/TfdB FAD monooxygenase family.</text>
</comment>
<dbReference type="InterPro" id="IPR019775">
    <property type="entry name" value="WD40_repeat_CS"/>
</dbReference>
<dbReference type="InterPro" id="IPR036188">
    <property type="entry name" value="FAD/NAD-bd_sf"/>
</dbReference>
<evidence type="ECO:0000313" key="13">
    <source>
        <dbReference type="EMBL" id="RFU31393.1"/>
    </source>
</evidence>
<evidence type="ECO:0000256" key="5">
    <source>
        <dbReference type="ARBA" id="ARBA00022670"/>
    </source>
</evidence>
<comment type="similarity">
    <text evidence="1">Belongs to the peptidase C48 family.</text>
</comment>
<dbReference type="CDD" id="cd00200">
    <property type="entry name" value="WD40"/>
    <property type="match status" value="1"/>
</dbReference>
<evidence type="ECO:0000256" key="4">
    <source>
        <dbReference type="ARBA" id="ARBA00022630"/>
    </source>
</evidence>
<dbReference type="Pfam" id="PF07976">
    <property type="entry name" value="Phe_hydrox_dim"/>
    <property type="match status" value="1"/>
</dbReference>
<dbReference type="FunFam" id="2.130.10.10:FF:001614">
    <property type="entry name" value="WD repeat protein"/>
    <property type="match status" value="1"/>
</dbReference>
<dbReference type="SMART" id="SM00320">
    <property type="entry name" value="WD40"/>
    <property type="match status" value="6"/>
</dbReference>
<keyword evidence="7" id="KW-0378">Hydrolase</keyword>
<feature type="region of interest" description="Disordered" evidence="11">
    <location>
        <begin position="1531"/>
        <end position="1556"/>
    </location>
</feature>
<evidence type="ECO:0000256" key="1">
    <source>
        <dbReference type="ARBA" id="ARBA00005234"/>
    </source>
</evidence>
<dbReference type="GO" id="GO:0071949">
    <property type="term" value="F:FAD binding"/>
    <property type="evidence" value="ECO:0007669"/>
    <property type="project" value="InterPro"/>
</dbReference>
<evidence type="ECO:0000256" key="8">
    <source>
        <dbReference type="ARBA" id="ARBA00022827"/>
    </source>
</evidence>
<feature type="repeat" description="WD" evidence="10">
    <location>
        <begin position="1393"/>
        <end position="1434"/>
    </location>
</feature>
<feature type="compositionally biased region" description="Basic residues" evidence="11">
    <location>
        <begin position="691"/>
        <end position="702"/>
    </location>
</feature>
<feature type="non-terminal residue" evidence="13">
    <location>
        <position position="1"/>
    </location>
</feature>
<dbReference type="GO" id="GO:0006508">
    <property type="term" value="P:proteolysis"/>
    <property type="evidence" value="ECO:0007669"/>
    <property type="project" value="UniProtKB-KW"/>
</dbReference>
<evidence type="ECO:0000256" key="3">
    <source>
        <dbReference type="ARBA" id="ARBA00022574"/>
    </source>
</evidence>
<evidence type="ECO:0000256" key="7">
    <source>
        <dbReference type="ARBA" id="ARBA00022801"/>
    </source>
</evidence>
<dbReference type="InterPro" id="IPR001680">
    <property type="entry name" value="WD40_rpt"/>
</dbReference>
<dbReference type="SUPFAM" id="SSF52833">
    <property type="entry name" value="Thioredoxin-like"/>
    <property type="match status" value="1"/>
</dbReference>
<feature type="region of interest" description="Disordered" evidence="11">
    <location>
        <begin position="1761"/>
        <end position="1782"/>
    </location>
</feature>
<feature type="repeat" description="WD" evidence="10">
    <location>
        <begin position="1353"/>
        <end position="1392"/>
    </location>
</feature>
<comment type="caution">
    <text evidence="13">The sequence shown here is derived from an EMBL/GenBank/DDBJ whole genome shotgun (WGS) entry which is preliminary data.</text>
</comment>
<feature type="compositionally biased region" description="Polar residues" evidence="11">
    <location>
        <begin position="676"/>
        <end position="690"/>
    </location>
</feature>
<keyword evidence="5" id="KW-0645">Protease</keyword>
<proteinExistence type="inferred from homology"/>
<evidence type="ECO:0000256" key="2">
    <source>
        <dbReference type="ARBA" id="ARBA00007801"/>
    </source>
</evidence>
<dbReference type="EMBL" id="NCSJ02000076">
    <property type="protein sequence ID" value="RFU31393.1"/>
    <property type="molecule type" value="Genomic_DNA"/>
</dbReference>
<evidence type="ECO:0000256" key="11">
    <source>
        <dbReference type="SAM" id="MobiDB-lite"/>
    </source>
</evidence>
<dbReference type="InterPro" id="IPR036249">
    <property type="entry name" value="Thioredoxin-like_sf"/>
</dbReference>
<sequence>MDKYDIVIIGAGPVGLMLSTCLARWGYKIKHIDNRPEPTKTGRADGIQPRSLDLLRNMGLKPAIMANQPAKVYEVAFWDPVNTGTGIHRTGTWASCPSFIDARYPFTTLLHQGMIERVFIDDLEKNGLTIQRPWTIKGFKTDEKEDPEYPVEVNIEHIDGSAKETVRAKYLFSGEGSRSFVREQLKIGIKHKDPIAHVWGVMDGVVRTDFPDIKMKCTIHSEHGSIMVIPRENNLVRLYIQIASSTDPDWNPRKTATEEEVQASAKRILQPYTIEWERVEWYSVYPIGQGISDKYTLDHRVFMGGDACHTHSPKAGQGMNTAFLDALNLAWKIHHVESGFADRSLLHSYEPERKLVAENLLSFDAKYAALFSQRPPAAKDVQAATAQKAGQTTEGEEENAFVKTFKESCEFTSGYGVAYNPNTLNWSPSHPAQSSIIHPKGTKLRTGRILINANVTRVVDANVVHLEQEIPLNGSFRIYVFAGKPFLNSQALHDFAQNLNKKNSFFTSFFRPDIESVSYHERHNPHSYFYTFCTIFSAKRSSIEISRDVPQPLASYRDHIYADDIWDPRVPDAKAAAHAKMGLDEEKGGIVVVRPDGYVGIVVNLVEGSETVAALNAYFGSFTTKKLAQPVHNQKMVEETQSTLRGLLGWIRGVIFSSSASTTMGYGTTEVITETRVQLSQPRENGASSIKRQKHQPPKQRSKSIGTGYRKGGVGTLDYTGCTTESEIQARNELFWIPPEPGLLKKKSPIDITQKPPRLSADGEIYRQRQTAVVESRTPPQPLVSQMRSTSDKGSKILARSKSVPDSLSATYSRHAEPSGKESLEGRLKSLLLTVEDEAEDEKFRPSVSMSKKREKYALERKAKEREAAIRAAREARLHRRFPSEALIQPLGLKWEDRVKAAEWSNGQDVITTSIGGTELRLKDFQTLLGHRAWLNDEIINSYIEWIVDAANTAAGEEARALGEMPSSVPKFIAHNSFFFETLKNKGPNSTDRLMKRKKAAGKALLQVDSVFVPICKGAHWTLGVVRPVAKTIEYFDSMGGDPAFFISLMRQWLKCQLGDGYVEEEWTVPRTICARQTNGYDCGVFVCTNAFCVACGIDTSCYEERDMTLQRRNIAAILINRGFVKEFAWGQGGGVWGVFKADYYERYPTVLLIPRRKSVPNRQRQRHRDKWDSLANSSTQWIVLPLANSSGGHRLGVNGLVVDKDRSILYSGGRDGVICAWDLHLDLKGQAEEDPFASPEDPEPAAKPKAKTTFRAQTQAHTHWINDIVLAQNNTALVSASSDLTVRVWRPQTNETAAAPHTIGQHADYVKCVATPNVHADWVASGGLDRRICLWDLNGAGKKLEIEVGDEEKSEKGSVYALSVSNTILASGGPESIVRLWDPNSGKRITKFVGHTDNVRAILVNEAGDTIMTASSDQTVKVWSVTAGRCMHTLTMHNDSVWGLFSDDPDLGVFYSCDRSGLVVKTDVRGTLGEMDDGISIAVAQENEGVNKVLASGGYIWTATSSSSINRWADVDTGDDIQLPEAFRHHRASSATSRPQQLSPPISVPASNGQSKKEIPAKSLLRISNTATFPAPAAIDPETKTTISTASTALKESEITLDSDISVIEPVHSLPEETIEGLHGLVKHKMLNDRRRALTLDTAGDALLWDLLRSVPIQSFGKRHLEDIEPEVNTMEAVSPWCSIDTRTGQLTVTLEEYNCFDAEMYADELQLEEPVEFREDQRINLGKWVLRYLFAKTLDEEIKRDEVYRKELNEVVKQRQQERRANAPGPIEIPPNPVSGWEDGVNSVTTPRANGFGHTTTTPGMGIGLATPAVNHLPGVPENGTLKSQTSRGSGDYFSSAPLSSDANAGAKPPVAPGEPPEDKTPKSPADTDKENGAKEGRFGKKFRMGFGSKKLSRSASTNAEKPPAVEEKTVEEGSEASEPTEKEVDDSFFGVIQKIRNEYDKTLQENLDEPVESGITPSLPNETPVIKFPVQTTIMIQEETTGGSADVYRGSVDTVGEDASLIEEHAPMWLGDLLLRNRIPIKEPSKVSFVLQPWQDLLPSIAGPDGNSRLNANRMLRVKKILAYVAERIEAAPEKPDPDAPKPEEYLELYCYDQKLPITMSLATLRAHVWKGGADVMLYYKSNGRKPIKYEKPFPEETPAS</sequence>
<dbReference type="PANTHER" id="PTHR19862">
    <property type="entry name" value="WD REPEAT-CONTAINING PROTEIN 48"/>
    <property type="match status" value="1"/>
</dbReference>
<dbReference type="STRING" id="5539.A0A3E2HE09"/>
<dbReference type="Gene3D" id="3.50.50.60">
    <property type="entry name" value="FAD/NAD(P)-binding domain"/>
    <property type="match status" value="1"/>
</dbReference>
<dbReference type="InterPro" id="IPR051246">
    <property type="entry name" value="WDR48"/>
</dbReference>
<dbReference type="PROSITE" id="PS50600">
    <property type="entry name" value="ULP_PROTEASE"/>
    <property type="match status" value="1"/>
</dbReference>
<dbReference type="InterPro" id="IPR003653">
    <property type="entry name" value="Peptidase_C48_C"/>
</dbReference>
<dbReference type="SUPFAM" id="SSF50978">
    <property type="entry name" value="WD40 repeat-like"/>
    <property type="match status" value="1"/>
</dbReference>
<dbReference type="InterPro" id="IPR038765">
    <property type="entry name" value="Papain-like_cys_pep_sf"/>
</dbReference>
<protein>
    <recommendedName>
        <fullName evidence="12">Ubiquitin-like protease family profile domain-containing protein</fullName>
    </recommendedName>
</protein>
<dbReference type="Gene3D" id="3.40.30.20">
    <property type="match status" value="1"/>
</dbReference>
<dbReference type="SUPFAM" id="SSF51905">
    <property type="entry name" value="FAD/NAD(P)-binding domain"/>
    <property type="match status" value="1"/>
</dbReference>
<accession>A0A3E2HE09</accession>
<feature type="compositionally biased region" description="Basic and acidic residues" evidence="11">
    <location>
        <begin position="814"/>
        <end position="823"/>
    </location>
</feature>
<dbReference type="PANTHER" id="PTHR19862:SF14">
    <property type="entry name" value="WD REPEAT-CONTAINING PROTEIN 48"/>
    <property type="match status" value="1"/>
</dbReference>
<name>A0A3E2HE09_SCYLI</name>
<dbReference type="Gene3D" id="2.130.10.10">
    <property type="entry name" value="YVTN repeat-like/Quinoprotein amine dehydrogenase"/>
    <property type="match status" value="2"/>
</dbReference>
<dbReference type="GO" id="GO:0019783">
    <property type="term" value="F:ubiquitin-like protein peptidase activity"/>
    <property type="evidence" value="ECO:0007669"/>
    <property type="project" value="UniProtKB-ARBA"/>
</dbReference>
<dbReference type="SUPFAM" id="SSF54373">
    <property type="entry name" value="FAD-linked reductases, C-terminal domain"/>
    <property type="match status" value="1"/>
</dbReference>
<keyword evidence="6" id="KW-0677">Repeat</keyword>
<dbReference type="InterPro" id="IPR021772">
    <property type="entry name" value="WDR48/Bun107"/>
</dbReference>
<keyword evidence="9" id="KW-0560">Oxidoreductase</keyword>
<dbReference type="PROSITE" id="PS00678">
    <property type="entry name" value="WD_REPEATS_1"/>
    <property type="match status" value="2"/>
</dbReference>
<keyword evidence="4" id="KW-0285">Flavoprotein</keyword>
<dbReference type="Pfam" id="PF00400">
    <property type="entry name" value="WD40"/>
    <property type="match status" value="4"/>
</dbReference>
<reference evidence="13 14" key="1">
    <citation type="submission" date="2018-05" db="EMBL/GenBank/DDBJ databases">
        <title>Draft genome sequence of Scytalidium lignicola DSM 105466, a ubiquitous saprotrophic fungus.</title>
        <authorList>
            <person name="Buettner E."/>
            <person name="Gebauer A.M."/>
            <person name="Hofrichter M."/>
            <person name="Liers C."/>
            <person name="Kellner H."/>
        </authorList>
    </citation>
    <scope>NUCLEOTIDE SEQUENCE [LARGE SCALE GENOMIC DNA]</scope>
    <source>
        <strain evidence="13 14">DSM 105466</strain>
    </source>
</reference>
<dbReference type="InterPro" id="IPR015943">
    <property type="entry name" value="WD40/YVTN_repeat-like_dom_sf"/>
</dbReference>
<feature type="compositionally biased region" description="Polar residues" evidence="11">
    <location>
        <begin position="1534"/>
        <end position="1555"/>
    </location>
</feature>
<evidence type="ECO:0000259" key="12">
    <source>
        <dbReference type="PROSITE" id="PS50600"/>
    </source>
</evidence>
<dbReference type="PRINTS" id="PR00420">
    <property type="entry name" value="RNGMNOXGNASE"/>
</dbReference>
<keyword evidence="8" id="KW-0274">FAD</keyword>
<dbReference type="GO" id="GO:0043130">
    <property type="term" value="F:ubiquitin binding"/>
    <property type="evidence" value="ECO:0007669"/>
    <property type="project" value="TreeGrafter"/>
</dbReference>
<dbReference type="Pfam" id="PF01494">
    <property type="entry name" value="FAD_binding_3"/>
    <property type="match status" value="1"/>
</dbReference>